<dbReference type="Pfam" id="PF10782">
    <property type="entry name" value="zf-C2HCIx2C"/>
    <property type="match status" value="1"/>
</dbReference>
<name>A0ABV3Q4U8_9BACL</name>
<keyword evidence="2" id="KW-1185">Reference proteome</keyword>
<gene>
    <name evidence="1" type="ORF">AB1471_08540</name>
</gene>
<keyword evidence="1" id="KW-0479">Metal-binding</keyword>
<keyword evidence="1" id="KW-0862">Zinc</keyword>
<dbReference type="RefSeq" id="WP_367779330.1">
    <property type="nucleotide sequence ID" value="NZ_JBFMIA010000005.1"/>
</dbReference>
<evidence type="ECO:0000313" key="1">
    <source>
        <dbReference type="EMBL" id="MEW9501848.1"/>
    </source>
</evidence>
<dbReference type="GO" id="GO:0008270">
    <property type="term" value="F:zinc ion binding"/>
    <property type="evidence" value="ECO:0007669"/>
    <property type="project" value="UniProtKB-KW"/>
</dbReference>
<comment type="caution">
    <text evidence="1">The sequence shown here is derived from an EMBL/GenBank/DDBJ whole genome shotgun (WGS) entry which is preliminary data.</text>
</comment>
<dbReference type="InterPro" id="IPR019718">
    <property type="entry name" value="DUF2602"/>
</dbReference>
<reference evidence="1 2" key="1">
    <citation type="journal article" date="1979" name="Int. J. Syst. Evol. Microbiol.">
        <title>Bacillus globisporus subsp. marinus subsp. nov.</title>
        <authorList>
            <person name="Liu H."/>
        </authorList>
    </citation>
    <scope>NUCLEOTIDE SEQUENCE [LARGE SCALE GENOMIC DNA]</scope>
    <source>
        <strain evidence="1 2">DSM 1297</strain>
    </source>
</reference>
<dbReference type="EMBL" id="JBFMIA010000005">
    <property type="protein sequence ID" value="MEW9501848.1"/>
    <property type="molecule type" value="Genomic_DNA"/>
</dbReference>
<sequence length="58" mass="6890">MKRRKVIDEVQELINTYCEGCPVKKQLRIDGGKTRAHRFCIRECTVGERIRRYGKHLT</sequence>
<proteinExistence type="predicted"/>
<protein>
    <submittedName>
        <fullName evidence="1">Zinc-finger domain-containing protein</fullName>
    </submittedName>
</protein>
<organism evidence="1 2">
    <name type="scientific">Jeotgalibacillus marinus</name>
    <dbReference type="NCBI Taxonomy" id="86667"/>
    <lineage>
        <taxon>Bacteria</taxon>
        <taxon>Bacillati</taxon>
        <taxon>Bacillota</taxon>
        <taxon>Bacilli</taxon>
        <taxon>Bacillales</taxon>
        <taxon>Caryophanaceae</taxon>
        <taxon>Jeotgalibacillus</taxon>
    </lineage>
</organism>
<dbReference type="Proteomes" id="UP001556040">
    <property type="component" value="Unassembled WGS sequence"/>
</dbReference>
<evidence type="ECO:0000313" key="2">
    <source>
        <dbReference type="Proteomes" id="UP001556040"/>
    </source>
</evidence>
<keyword evidence="1" id="KW-0863">Zinc-finger</keyword>
<accession>A0ABV3Q4U8</accession>